<organism evidence="8 9">
    <name type="scientific">Nephila pilipes</name>
    <name type="common">Giant wood spider</name>
    <name type="synonym">Nephila maculata</name>
    <dbReference type="NCBI Taxonomy" id="299642"/>
    <lineage>
        <taxon>Eukaryota</taxon>
        <taxon>Metazoa</taxon>
        <taxon>Ecdysozoa</taxon>
        <taxon>Arthropoda</taxon>
        <taxon>Chelicerata</taxon>
        <taxon>Arachnida</taxon>
        <taxon>Araneae</taxon>
        <taxon>Araneomorphae</taxon>
        <taxon>Entelegynae</taxon>
        <taxon>Araneoidea</taxon>
        <taxon>Nephilidae</taxon>
        <taxon>Nephila</taxon>
    </lineage>
</organism>
<feature type="transmembrane region" description="Helical" evidence="5">
    <location>
        <begin position="118"/>
        <end position="144"/>
    </location>
</feature>
<dbReference type="GO" id="GO:0016020">
    <property type="term" value="C:membrane"/>
    <property type="evidence" value="ECO:0007669"/>
    <property type="project" value="UniProtKB-SubCell"/>
</dbReference>
<feature type="transmembrane region" description="Helical" evidence="5">
    <location>
        <begin position="79"/>
        <end position="97"/>
    </location>
</feature>
<feature type="transmembrane region" description="Helical" evidence="5">
    <location>
        <begin position="55"/>
        <end position="73"/>
    </location>
</feature>
<evidence type="ECO:0000313" key="8">
    <source>
        <dbReference type="EMBL" id="GFU14677.1"/>
    </source>
</evidence>
<dbReference type="Pfam" id="PF26037">
    <property type="entry name" value="zf-RING_DCST1_C"/>
    <property type="match status" value="1"/>
</dbReference>
<evidence type="ECO:0000313" key="9">
    <source>
        <dbReference type="Proteomes" id="UP000887013"/>
    </source>
</evidence>
<name>A0A8X6UBV6_NEPPI</name>
<protein>
    <submittedName>
        <fullName evidence="8">E3 ubiquitin-protein ligase DCST1</fullName>
    </submittedName>
</protein>
<comment type="caution">
    <text evidence="8">The sequence shown here is derived from an EMBL/GenBank/DDBJ whole genome shotgun (WGS) entry which is preliminary data.</text>
</comment>
<reference evidence="8" key="1">
    <citation type="submission" date="2020-08" db="EMBL/GenBank/DDBJ databases">
        <title>Multicomponent nature underlies the extraordinary mechanical properties of spider dragline silk.</title>
        <authorList>
            <person name="Kono N."/>
            <person name="Nakamura H."/>
            <person name="Mori M."/>
            <person name="Yoshida Y."/>
            <person name="Ohtoshi R."/>
            <person name="Malay A.D."/>
            <person name="Moran D.A.P."/>
            <person name="Tomita M."/>
            <person name="Numata K."/>
            <person name="Arakawa K."/>
        </authorList>
    </citation>
    <scope>NUCLEOTIDE SEQUENCE</scope>
</reference>
<keyword evidence="3 5" id="KW-1133">Transmembrane helix</keyword>
<dbReference type="OrthoDB" id="6514499at2759"/>
<keyword evidence="9" id="KW-1185">Reference proteome</keyword>
<proteinExistence type="predicted"/>
<dbReference type="InterPro" id="IPR012858">
    <property type="entry name" value="DC_STAMP-like"/>
</dbReference>
<feature type="domain" description="Dendritic cell-specific transmembrane protein-like" evidence="6">
    <location>
        <begin position="446"/>
        <end position="636"/>
    </location>
</feature>
<feature type="transmembrane region" description="Helical" evidence="5">
    <location>
        <begin position="587"/>
        <end position="608"/>
    </location>
</feature>
<dbReference type="PANTHER" id="PTHR21041">
    <property type="entry name" value="DENDRITIC CELL-SPECIFIC TRANSMEMBRANE PROTEIN"/>
    <property type="match status" value="1"/>
</dbReference>
<dbReference type="InterPro" id="IPR058842">
    <property type="entry name" value="DCST1_C"/>
</dbReference>
<comment type="subcellular location">
    <subcellularLocation>
        <location evidence="1">Membrane</location>
        <topology evidence="1">Multi-pass membrane protein</topology>
    </subcellularLocation>
</comment>
<evidence type="ECO:0000256" key="4">
    <source>
        <dbReference type="ARBA" id="ARBA00023136"/>
    </source>
</evidence>
<dbReference type="PANTHER" id="PTHR21041:SF17">
    <property type="entry name" value="E3 UBIQUITIN-PROTEIN LIGASE DCST1"/>
    <property type="match status" value="1"/>
</dbReference>
<keyword evidence="2 5" id="KW-0812">Transmembrane</keyword>
<sequence length="754" mass="87731">MTTNLLNTILLFPIEETSPSEESTIIDIPDEEEKLIPEIDYQAARAKRYRKRNRAIGKCFQLFCPCLAILLYSKRNQYRAIKAMLGFPIGALFGYALHKLVLERFQLSPFANQCLCSILVLCMGIGYALSTQIRCICFLTIAILCGKTGRMYLSTFIITSVIFGPIANITFNARESMRVMSCITSLNLNHTVERFKLMFQPIKEIVMDFVGAGDKIQEKTKQIEKPYNQIDKEVRDEEDVKEDISETELLDKELKKDSRVDLIKKKFSGVKKKFGSESESKYGMKSEFRCEGIFTKGVKACYRSFSSAYDRCYNYLPIIGYLLCWPMKLTFICDLASSFMGRRTCDSNVAMTPGFGEGMDTADAVQKEFDKQFGVSMQYKLEIPPDKIDQITPSDISASIQHQFERRKRILDFFLNVVNRLLALTFLHVFNASRKYCERYLKVIEYDNKYITPYFRHIDARRHRQGKKTLLPLKKSEKIELMEPLKIKYSREEKHAMVFNTLRLVGELTTVSILLGFDWIFYEFLMLIQRHAQVTYHQTGAHHIKMTIYGDGFVGNMVRSIMKGFDKKHSVDEVTSTAACLPQPTKLLTTSIYTIYALFLLIFILALFQSYFMRLRRAICSFFYPKREKKRILFLYNDRLKKRKSYLKYMRHRIRKKARGQAIELESGVFFSLRHMYPKYFGWLGSCGLGKRKCLVCEEVESWKVRFTICSEECPFSYCPECWKEIKGMCYVCSPDDDDDSPPSEDDLDDDKED</sequence>
<accession>A0A8X6UBV6</accession>
<evidence type="ECO:0000259" key="6">
    <source>
        <dbReference type="Pfam" id="PF07782"/>
    </source>
</evidence>
<dbReference type="Pfam" id="PF07782">
    <property type="entry name" value="DC_STAMP"/>
    <property type="match status" value="1"/>
</dbReference>
<evidence type="ECO:0000259" key="7">
    <source>
        <dbReference type="Pfam" id="PF26037"/>
    </source>
</evidence>
<keyword evidence="4 5" id="KW-0472">Membrane</keyword>
<evidence type="ECO:0000256" key="3">
    <source>
        <dbReference type="ARBA" id="ARBA00022989"/>
    </source>
</evidence>
<dbReference type="EMBL" id="BMAW01030016">
    <property type="protein sequence ID" value="GFU14677.1"/>
    <property type="molecule type" value="Genomic_DNA"/>
</dbReference>
<evidence type="ECO:0000256" key="2">
    <source>
        <dbReference type="ARBA" id="ARBA00022692"/>
    </source>
</evidence>
<dbReference type="Proteomes" id="UP000887013">
    <property type="component" value="Unassembled WGS sequence"/>
</dbReference>
<dbReference type="InterPro" id="IPR051856">
    <property type="entry name" value="CSR-E3_Ligase_Protein"/>
</dbReference>
<dbReference type="AlphaFoldDB" id="A0A8X6UBV6"/>
<evidence type="ECO:0000256" key="5">
    <source>
        <dbReference type="SAM" id="Phobius"/>
    </source>
</evidence>
<feature type="domain" description="E3 ubiquitin-protein ligase DCST1-like C-terminal" evidence="7">
    <location>
        <begin position="692"/>
        <end position="735"/>
    </location>
</feature>
<gene>
    <name evidence="8" type="primary">DCST1</name>
    <name evidence="8" type="ORF">NPIL_406291</name>
</gene>
<evidence type="ECO:0000256" key="1">
    <source>
        <dbReference type="ARBA" id="ARBA00004141"/>
    </source>
</evidence>
<feature type="transmembrane region" description="Helical" evidence="5">
    <location>
        <begin position="150"/>
        <end position="171"/>
    </location>
</feature>